<gene>
    <name evidence="1" type="ORF">GCM10022278_20080</name>
</gene>
<dbReference type="InterPro" id="IPR025459">
    <property type="entry name" value="DUF4279"/>
</dbReference>
<evidence type="ECO:0008006" key="3">
    <source>
        <dbReference type="Google" id="ProtNLM"/>
    </source>
</evidence>
<evidence type="ECO:0000313" key="1">
    <source>
        <dbReference type="EMBL" id="GAA3962035.1"/>
    </source>
</evidence>
<dbReference type="EMBL" id="BAABBO010000009">
    <property type="protein sequence ID" value="GAA3962035.1"/>
    <property type="molecule type" value="Genomic_DNA"/>
</dbReference>
<dbReference type="Proteomes" id="UP001501337">
    <property type="component" value="Unassembled WGS sequence"/>
</dbReference>
<organism evidence="1 2">
    <name type="scientific">Allohahella marinimesophila</name>
    <dbReference type="NCBI Taxonomy" id="1054972"/>
    <lineage>
        <taxon>Bacteria</taxon>
        <taxon>Pseudomonadati</taxon>
        <taxon>Pseudomonadota</taxon>
        <taxon>Gammaproteobacteria</taxon>
        <taxon>Oceanospirillales</taxon>
        <taxon>Hahellaceae</taxon>
        <taxon>Allohahella</taxon>
    </lineage>
</organism>
<dbReference type="Pfam" id="PF14106">
    <property type="entry name" value="DUF4279"/>
    <property type="match status" value="1"/>
</dbReference>
<evidence type="ECO:0000313" key="2">
    <source>
        <dbReference type="Proteomes" id="UP001501337"/>
    </source>
</evidence>
<accession>A0ABP7PAT1</accession>
<dbReference type="RefSeq" id="WP_344805872.1">
    <property type="nucleotide sequence ID" value="NZ_BAABBO010000009.1"/>
</dbReference>
<reference evidence="2" key="1">
    <citation type="journal article" date="2019" name="Int. J. Syst. Evol. Microbiol.">
        <title>The Global Catalogue of Microorganisms (GCM) 10K type strain sequencing project: providing services to taxonomists for standard genome sequencing and annotation.</title>
        <authorList>
            <consortium name="The Broad Institute Genomics Platform"/>
            <consortium name="The Broad Institute Genome Sequencing Center for Infectious Disease"/>
            <person name="Wu L."/>
            <person name="Ma J."/>
        </authorList>
    </citation>
    <scope>NUCLEOTIDE SEQUENCE [LARGE SCALE GENOMIC DNA]</scope>
    <source>
        <strain evidence="2">JCM 17555</strain>
    </source>
</reference>
<proteinExistence type="predicted"/>
<keyword evidence="2" id="KW-1185">Reference proteome</keyword>
<protein>
    <recommendedName>
        <fullName evidence="3">DUF4279 domain-containing protein</fullName>
    </recommendedName>
</protein>
<comment type="caution">
    <text evidence="1">The sequence shown here is derived from an EMBL/GenBank/DDBJ whole genome shotgun (WGS) entry which is preliminary data.</text>
</comment>
<sequence length="128" mass="14226">MGDELIPSDITAKLGCEPTREMIKGEPFCWSKNSKPRIARSGMWRLEAAEREPGDLDSQVSELLAQLTSDLDIWAALSRQYSMDIFCGVFMETSMEGIGLTADTMLALGQRGLEIDFDIYGPDDDENV</sequence>
<name>A0ABP7PAT1_9GAMM</name>